<dbReference type="InterPro" id="IPR016181">
    <property type="entry name" value="Acyl_CoA_acyltransferase"/>
</dbReference>
<dbReference type="Proteomes" id="UP000631312">
    <property type="component" value="Unassembled WGS sequence"/>
</dbReference>
<evidence type="ECO:0000313" key="8">
    <source>
        <dbReference type="Proteomes" id="UP000631312"/>
    </source>
</evidence>
<keyword evidence="2" id="KW-0012">Acyltransferase</keyword>
<evidence type="ECO:0000259" key="4">
    <source>
        <dbReference type="PROSITE" id="PS51186"/>
    </source>
</evidence>
<dbReference type="GO" id="GO:0016747">
    <property type="term" value="F:acyltransferase activity, transferring groups other than amino-acyl groups"/>
    <property type="evidence" value="ECO:0007669"/>
    <property type="project" value="InterPro"/>
</dbReference>
<feature type="domain" description="N-acetyltransferase" evidence="4">
    <location>
        <begin position="17"/>
        <end position="156"/>
    </location>
</feature>
<protein>
    <submittedName>
        <fullName evidence="6">Ribosomal protein S18 acetylase RimI-like enzyme</fullName>
    </submittedName>
</protein>
<proteinExistence type="predicted"/>
<feature type="compositionally biased region" description="Low complexity" evidence="3">
    <location>
        <begin position="139"/>
        <end position="152"/>
    </location>
</feature>
<dbReference type="GO" id="GO:0005840">
    <property type="term" value="C:ribosome"/>
    <property type="evidence" value="ECO:0007669"/>
    <property type="project" value="UniProtKB-KW"/>
</dbReference>
<evidence type="ECO:0000256" key="2">
    <source>
        <dbReference type="ARBA" id="ARBA00023315"/>
    </source>
</evidence>
<gene>
    <name evidence="5" type="ORF">Alo02nite_11760</name>
    <name evidence="6" type="ORF">BJ964_003703</name>
</gene>
<dbReference type="SUPFAM" id="SSF55729">
    <property type="entry name" value="Acyl-CoA N-acyltransferases (Nat)"/>
    <property type="match status" value="2"/>
</dbReference>
<dbReference type="InterPro" id="IPR050832">
    <property type="entry name" value="Bact_Acetyltransf"/>
</dbReference>
<comment type="caution">
    <text evidence="6">The sequence shown here is derived from an EMBL/GenBank/DDBJ whole genome shotgun (WGS) entry which is preliminary data.</text>
</comment>
<name>A0A7W7HG92_9ACTN</name>
<dbReference type="EMBL" id="JACHNC010000001">
    <property type="protein sequence ID" value="MBB4749542.1"/>
    <property type="molecule type" value="Genomic_DNA"/>
</dbReference>
<organism evidence="6 7">
    <name type="scientific">Actinoplanes lobatus</name>
    <dbReference type="NCBI Taxonomy" id="113568"/>
    <lineage>
        <taxon>Bacteria</taxon>
        <taxon>Bacillati</taxon>
        <taxon>Actinomycetota</taxon>
        <taxon>Actinomycetes</taxon>
        <taxon>Micromonosporales</taxon>
        <taxon>Micromonosporaceae</taxon>
        <taxon>Actinoplanes</taxon>
    </lineage>
</organism>
<keyword evidence="1" id="KW-0808">Transferase</keyword>
<feature type="compositionally biased region" description="Gly residues" evidence="3">
    <location>
        <begin position="153"/>
        <end position="185"/>
    </location>
</feature>
<feature type="domain" description="N-acetyltransferase" evidence="4">
    <location>
        <begin position="268"/>
        <end position="409"/>
    </location>
</feature>
<evidence type="ECO:0000313" key="7">
    <source>
        <dbReference type="Proteomes" id="UP000590511"/>
    </source>
</evidence>
<dbReference type="RefSeq" id="WP_188121846.1">
    <property type="nucleotide sequence ID" value="NZ_BOMP01000018.1"/>
</dbReference>
<dbReference type="Pfam" id="PF00583">
    <property type="entry name" value="Acetyltransf_1"/>
    <property type="match status" value="2"/>
</dbReference>
<evidence type="ECO:0000256" key="3">
    <source>
        <dbReference type="SAM" id="MobiDB-lite"/>
    </source>
</evidence>
<evidence type="ECO:0000313" key="5">
    <source>
        <dbReference type="EMBL" id="GIE38278.1"/>
    </source>
</evidence>
<dbReference type="AlphaFoldDB" id="A0A7W7HG92"/>
<keyword evidence="8" id="KW-1185">Reference proteome</keyword>
<dbReference type="Gene3D" id="3.40.630.30">
    <property type="match status" value="2"/>
</dbReference>
<keyword evidence="6" id="KW-0687">Ribonucleoprotein</keyword>
<feature type="compositionally biased region" description="Gly residues" evidence="3">
    <location>
        <begin position="194"/>
        <end position="204"/>
    </location>
</feature>
<evidence type="ECO:0000313" key="6">
    <source>
        <dbReference type="EMBL" id="MBB4749542.1"/>
    </source>
</evidence>
<dbReference type="CDD" id="cd04301">
    <property type="entry name" value="NAT_SF"/>
    <property type="match status" value="1"/>
</dbReference>
<sequence length="415" mass="41838">MTAVPEVPGVMLPAPAGRFRAVAEDETPEAEIAGLVRRCWAADGGLPLVVEPWFLRGRWFAAGTVRFAVRADDGALIGAAAVRPAADGPVITGLVDPAFRGRGIGGHLLDTALAAARAETLAAARAETLGPRPHTGADGALTPTEPGAAPAALGGGGGLSGSEGGDGSLDSASGGGLSGPEGGEGSPDSASGGDLPGPEGGAGGHDVTVESEGLTAGAGELFVARGLRRFFAEDVMRIGLGAEAAGLGAEAAGSGAAEAAVIRWPEGTELVEWSAGTAGRFHAVYAAAFRERPGFPDPPAAEWIAENAEDDDFRPAWSLLAVLPGIGDAGFVTAADGWIVQVGVLPVARGVGLGGALVRESLRRMTGAGAGEAWLCVNVDNPAAGLYRRLGFQEHGRRARYRRPGLDPDHDFFTG</sequence>
<feature type="region of interest" description="Disordered" evidence="3">
    <location>
        <begin position="126"/>
        <end position="209"/>
    </location>
</feature>
<dbReference type="PANTHER" id="PTHR43877">
    <property type="entry name" value="AMINOALKYLPHOSPHONATE N-ACETYLTRANSFERASE-RELATED-RELATED"/>
    <property type="match status" value="1"/>
</dbReference>
<reference evidence="6 7" key="1">
    <citation type="submission" date="2020-08" db="EMBL/GenBank/DDBJ databases">
        <title>Sequencing the genomes of 1000 actinobacteria strains.</title>
        <authorList>
            <person name="Klenk H.-P."/>
        </authorList>
    </citation>
    <scope>NUCLEOTIDE SEQUENCE [LARGE SCALE GENOMIC DNA]</scope>
    <source>
        <strain evidence="6 7">DSM 43150</strain>
    </source>
</reference>
<evidence type="ECO:0000256" key="1">
    <source>
        <dbReference type="ARBA" id="ARBA00022679"/>
    </source>
</evidence>
<dbReference type="PROSITE" id="PS51186">
    <property type="entry name" value="GNAT"/>
    <property type="match status" value="2"/>
</dbReference>
<keyword evidence="6" id="KW-0689">Ribosomal protein</keyword>
<dbReference type="Proteomes" id="UP000590511">
    <property type="component" value="Unassembled WGS sequence"/>
</dbReference>
<accession>A0A7W7HG92</accession>
<dbReference type="InterPro" id="IPR000182">
    <property type="entry name" value="GNAT_dom"/>
</dbReference>
<dbReference type="EMBL" id="BOMP01000018">
    <property type="protein sequence ID" value="GIE38278.1"/>
    <property type="molecule type" value="Genomic_DNA"/>
</dbReference>
<reference evidence="5 8" key="2">
    <citation type="submission" date="2021-01" db="EMBL/GenBank/DDBJ databases">
        <title>Whole genome shotgun sequence of Actinoplanes lobatus NBRC 12513.</title>
        <authorList>
            <person name="Komaki H."/>
            <person name="Tamura T."/>
        </authorList>
    </citation>
    <scope>NUCLEOTIDE SEQUENCE [LARGE SCALE GENOMIC DNA]</scope>
    <source>
        <strain evidence="5 8">NBRC 12513</strain>
    </source>
</reference>